<dbReference type="Gene3D" id="2.60.120.200">
    <property type="match status" value="1"/>
</dbReference>
<dbReference type="CDD" id="cd08023">
    <property type="entry name" value="GH16_laminarinase_like"/>
    <property type="match status" value="1"/>
</dbReference>
<keyword evidence="5" id="KW-1185">Reference proteome</keyword>
<evidence type="ECO:0000259" key="3">
    <source>
        <dbReference type="PROSITE" id="PS51762"/>
    </source>
</evidence>
<dbReference type="NCBIfam" id="TIGR02595">
    <property type="entry name" value="PEP_CTERM"/>
    <property type="match status" value="1"/>
</dbReference>
<dbReference type="PROSITE" id="PS51762">
    <property type="entry name" value="GH16_2"/>
    <property type="match status" value="1"/>
</dbReference>
<dbReference type="EC" id="3.2.1.73" evidence="4"/>
<evidence type="ECO:0000313" key="5">
    <source>
        <dbReference type="Proteomes" id="UP000315010"/>
    </source>
</evidence>
<dbReference type="Gene3D" id="2.60.120.260">
    <property type="entry name" value="Galactose-binding domain-like"/>
    <property type="match status" value="1"/>
</dbReference>
<comment type="caution">
    <text evidence="4">The sequence shown here is derived from an EMBL/GenBank/DDBJ whole genome shotgun (WGS) entry which is preliminary data.</text>
</comment>
<organism evidence="4 5">
    <name type="scientific">Novipirellula herctigrandis</name>
    <dbReference type="NCBI Taxonomy" id="2527986"/>
    <lineage>
        <taxon>Bacteria</taxon>
        <taxon>Pseudomonadati</taxon>
        <taxon>Planctomycetota</taxon>
        <taxon>Planctomycetia</taxon>
        <taxon>Pirellulales</taxon>
        <taxon>Pirellulaceae</taxon>
        <taxon>Novipirellula</taxon>
    </lineage>
</organism>
<dbReference type="EMBL" id="SJPJ01000001">
    <property type="protein sequence ID" value="TWT78895.1"/>
    <property type="molecule type" value="Genomic_DNA"/>
</dbReference>
<dbReference type="SUPFAM" id="SSF49899">
    <property type="entry name" value="Concanavalin A-like lectins/glucanases"/>
    <property type="match status" value="1"/>
</dbReference>
<dbReference type="RefSeq" id="WP_146394041.1">
    <property type="nucleotide sequence ID" value="NZ_SJPJ01000001.1"/>
</dbReference>
<accession>A0A5C5YV93</accession>
<keyword evidence="4" id="KW-0378">Hydrolase</keyword>
<dbReference type="InterPro" id="IPR013424">
    <property type="entry name" value="Ice-binding_C"/>
</dbReference>
<sequence precursor="true">MTKLPLCFMLLACSLFVVTPLASAQPPTRSGYDVSWFDEFDSSSLNTSLWTAANTNVTTNNSLQDYLPEQVSVTGGNLTITSENVASRGLPHKSGLVTSTALQKHGRWDVRAKLPTSKGMWPAIWLLADAPWPSQGEIDIMENRGDQPNLTSSAFHYGTNPPFEHNFRYAEQTAVHDGADADYHDSFHTYSVEWDPNQIRFYVDDVHHWSLRDSDVGGFLTNDVGDMRLIINTAVGGDFLDNPDASTVWSQKLEVDYVHAYTKSSTGPILSFENGGFEEQGGSLAQWSKFGDAINNVSSGNERIELGDEALKLFGQFNGETNYSGIEQGISVKAGDELLASADAFIASIDSITGSGNQVELKIDYYSELYGQFGSSDYISTDSIVLADGGSLNDSWLNRQLSSFAPANAVEARLAIVFTQQGNAGGAVYIDNASFSVVAVPEPSSSVLFLLTGIVVGVRRKRKSTN</sequence>
<keyword evidence="4" id="KW-0326">Glycosidase</keyword>
<dbReference type="InterPro" id="IPR013320">
    <property type="entry name" value="ConA-like_dom_sf"/>
</dbReference>
<dbReference type="InterPro" id="IPR000757">
    <property type="entry name" value="Beta-glucanase-like"/>
</dbReference>
<feature type="chain" id="PRO_5023146475" evidence="2">
    <location>
        <begin position="25"/>
        <end position="466"/>
    </location>
</feature>
<evidence type="ECO:0000313" key="4">
    <source>
        <dbReference type="EMBL" id="TWT78895.1"/>
    </source>
</evidence>
<dbReference type="PANTHER" id="PTHR10963">
    <property type="entry name" value="GLYCOSYL HYDROLASE-RELATED"/>
    <property type="match status" value="1"/>
</dbReference>
<gene>
    <name evidence="4" type="primary">bglA_2</name>
    <name evidence="4" type="ORF">CA13_02920</name>
</gene>
<proteinExistence type="inferred from homology"/>
<dbReference type="Pfam" id="PF00722">
    <property type="entry name" value="Glyco_hydro_16"/>
    <property type="match status" value="1"/>
</dbReference>
<evidence type="ECO:0000256" key="2">
    <source>
        <dbReference type="SAM" id="SignalP"/>
    </source>
</evidence>
<dbReference type="InterPro" id="IPR050546">
    <property type="entry name" value="Glycosyl_Hydrlase_16"/>
</dbReference>
<reference evidence="4 5" key="1">
    <citation type="submission" date="2019-02" db="EMBL/GenBank/DDBJ databases">
        <title>Deep-cultivation of Planctomycetes and their phenomic and genomic characterization uncovers novel biology.</title>
        <authorList>
            <person name="Wiegand S."/>
            <person name="Jogler M."/>
            <person name="Boedeker C."/>
            <person name="Pinto D."/>
            <person name="Vollmers J."/>
            <person name="Rivas-Marin E."/>
            <person name="Kohn T."/>
            <person name="Peeters S.H."/>
            <person name="Heuer A."/>
            <person name="Rast P."/>
            <person name="Oberbeckmann S."/>
            <person name="Bunk B."/>
            <person name="Jeske O."/>
            <person name="Meyerdierks A."/>
            <person name="Storesund J.E."/>
            <person name="Kallscheuer N."/>
            <person name="Luecker S."/>
            <person name="Lage O.M."/>
            <person name="Pohl T."/>
            <person name="Merkel B.J."/>
            <person name="Hornburger P."/>
            <person name="Mueller R.-W."/>
            <person name="Bruemmer F."/>
            <person name="Labrenz M."/>
            <person name="Spormann A.M."/>
            <person name="Op Den Camp H."/>
            <person name="Overmann J."/>
            <person name="Amann R."/>
            <person name="Jetten M.S.M."/>
            <person name="Mascher T."/>
            <person name="Medema M.H."/>
            <person name="Devos D.P."/>
            <person name="Kaster A.-K."/>
            <person name="Ovreas L."/>
            <person name="Rohde M."/>
            <person name="Galperin M.Y."/>
            <person name="Jogler C."/>
        </authorList>
    </citation>
    <scope>NUCLEOTIDE SEQUENCE [LARGE SCALE GENOMIC DNA]</scope>
    <source>
        <strain evidence="4 5">CA13</strain>
    </source>
</reference>
<dbReference type="Proteomes" id="UP000315010">
    <property type="component" value="Unassembled WGS sequence"/>
</dbReference>
<dbReference type="PANTHER" id="PTHR10963:SF55">
    <property type="entry name" value="GLYCOSIDE HYDROLASE FAMILY 16 PROTEIN"/>
    <property type="match status" value="1"/>
</dbReference>
<keyword evidence="2" id="KW-0732">Signal</keyword>
<protein>
    <submittedName>
        <fullName evidence="4">Beta-glucanase</fullName>
        <ecNumber evidence="4">3.2.1.73</ecNumber>
    </submittedName>
</protein>
<name>A0A5C5YV93_9BACT</name>
<evidence type="ECO:0000256" key="1">
    <source>
        <dbReference type="ARBA" id="ARBA00006865"/>
    </source>
</evidence>
<dbReference type="GO" id="GO:0042972">
    <property type="term" value="F:licheninase activity"/>
    <property type="evidence" value="ECO:0007669"/>
    <property type="project" value="UniProtKB-EC"/>
</dbReference>
<dbReference type="AlphaFoldDB" id="A0A5C5YV93"/>
<comment type="similarity">
    <text evidence="1">Belongs to the glycosyl hydrolase 16 family.</text>
</comment>
<dbReference type="OrthoDB" id="9809583at2"/>
<feature type="domain" description="GH16" evidence="3">
    <location>
        <begin position="27"/>
        <end position="266"/>
    </location>
</feature>
<dbReference type="GO" id="GO:0005975">
    <property type="term" value="P:carbohydrate metabolic process"/>
    <property type="evidence" value="ECO:0007669"/>
    <property type="project" value="InterPro"/>
</dbReference>
<feature type="signal peptide" evidence="2">
    <location>
        <begin position="1"/>
        <end position="24"/>
    </location>
</feature>